<protein>
    <submittedName>
        <fullName evidence="1">Uncharacterized protein</fullName>
    </submittedName>
</protein>
<name>W2CFF4_9BACT</name>
<dbReference type="AlphaFoldDB" id="W2CFF4"/>
<gene>
    <name evidence="1" type="ORF">T230_15555</name>
</gene>
<dbReference type="EMBL" id="AYYE01001260">
    <property type="protein sequence ID" value="ETK05850.1"/>
    <property type="molecule type" value="Genomic_DNA"/>
</dbReference>
<reference evidence="1 2" key="1">
    <citation type="submission" date="2013-11" db="EMBL/GenBank/DDBJ databases">
        <title>Single cell genomics of uncultured Tannerella BU063 (oral taxon 286).</title>
        <authorList>
            <person name="Beall C.J."/>
            <person name="Campbell A.G."/>
            <person name="Griffen A.L."/>
            <person name="Podar M."/>
            <person name="Leys E.J."/>
        </authorList>
    </citation>
    <scope>NUCLEOTIDE SEQUENCE [LARGE SCALE GENOMIC DNA]</scope>
    <source>
        <strain evidence="1">Cell 1/3</strain>
    </source>
</reference>
<dbReference type="Proteomes" id="UP000034982">
    <property type="component" value="Unassembled WGS sequence"/>
</dbReference>
<sequence length="59" mass="6393">MGGAEGFFMPEIWLSLAVVCTEANRDVEGKESTCEAVSGDSASPLWMIEDTAPLFFYVS</sequence>
<dbReference type="PATRIC" id="fig|1411022.3.peg.2122"/>
<evidence type="ECO:0000313" key="2">
    <source>
        <dbReference type="Proteomes" id="UP000034982"/>
    </source>
</evidence>
<evidence type="ECO:0000313" key="1">
    <source>
        <dbReference type="EMBL" id="ETK05850.1"/>
    </source>
</evidence>
<proteinExistence type="predicted"/>
<organism evidence="1 2">
    <name type="scientific">Tannerella sp. oral taxon BU063 isolate Cell 1/3</name>
    <dbReference type="NCBI Taxonomy" id="1411022"/>
    <lineage>
        <taxon>Bacteria</taxon>
        <taxon>Pseudomonadati</taxon>
        <taxon>Bacteroidota</taxon>
        <taxon>Bacteroidia</taxon>
        <taxon>Bacteroidales</taxon>
        <taxon>Tannerellaceae</taxon>
        <taxon>Tannerella</taxon>
    </lineage>
</organism>
<accession>W2CFF4</accession>
<comment type="caution">
    <text evidence="1">The sequence shown here is derived from an EMBL/GenBank/DDBJ whole genome shotgun (WGS) entry which is preliminary data.</text>
</comment>